<evidence type="ECO:0000256" key="3">
    <source>
        <dbReference type="ARBA" id="ARBA00001941"/>
    </source>
</evidence>
<dbReference type="Gene3D" id="1.10.3210.10">
    <property type="entry name" value="Hypothetical protein af1432"/>
    <property type="match status" value="1"/>
</dbReference>
<feature type="compositionally biased region" description="Polar residues" evidence="14">
    <location>
        <begin position="706"/>
        <end position="717"/>
    </location>
</feature>
<feature type="compositionally biased region" description="Polar residues" evidence="14">
    <location>
        <begin position="1016"/>
        <end position="1026"/>
    </location>
</feature>
<comment type="function">
    <text evidence="5">Catalyzes the dephosphorylation of the nucleoside 5'-monophosphates deoxyadenosine monophosphate (dAMP), deoxycytidine monophosphate (dCMP), deoxyguanosine monophosphate (dGMP) and deoxythymidine monophosphate (dTMP).</text>
</comment>
<reference evidence="16 17" key="1">
    <citation type="journal article" date="2018" name="Mol. Biol. Evol.">
        <title>Broad Genomic Sampling Reveals a Smut Pathogenic Ancestry of the Fungal Clade Ustilaginomycotina.</title>
        <authorList>
            <person name="Kijpornyongpan T."/>
            <person name="Mondo S.J."/>
            <person name="Barry K."/>
            <person name="Sandor L."/>
            <person name="Lee J."/>
            <person name="Lipzen A."/>
            <person name="Pangilinan J."/>
            <person name="LaButti K."/>
            <person name="Hainaut M."/>
            <person name="Henrissat B."/>
            <person name="Grigoriev I.V."/>
            <person name="Spatafora J.W."/>
            <person name="Aime M.C."/>
        </authorList>
    </citation>
    <scope>NUCLEOTIDE SEQUENCE [LARGE SCALE GENOMIC DNA]</scope>
    <source>
        <strain evidence="16 17">MCA 3645</strain>
    </source>
</reference>
<feature type="compositionally biased region" description="Low complexity" evidence="14">
    <location>
        <begin position="412"/>
        <end position="432"/>
    </location>
</feature>
<keyword evidence="17" id="KW-1185">Reference proteome</keyword>
<dbReference type="FunFam" id="1.10.3210.10:FF:000011">
    <property type="entry name" value="HD domain-containing protein 2"/>
    <property type="match status" value="1"/>
</dbReference>
<feature type="compositionally biased region" description="Low complexity" evidence="14">
    <location>
        <begin position="556"/>
        <end position="570"/>
    </location>
</feature>
<feature type="compositionally biased region" description="Pro residues" evidence="14">
    <location>
        <begin position="1428"/>
        <end position="1438"/>
    </location>
</feature>
<dbReference type="InParanoid" id="A0A317XXT1"/>
<name>A0A317XXT1_9BASI</name>
<evidence type="ECO:0000256" key="6">
    <source>
        <dbReference type="ARBA" id="ARBA00009999"/>
    </source>
</evidence>
<accession>A0A317XXT1</accession>
<feature type="compositionally biased region" description="Acidic residues" evidence="14">
    <location>
        <begin position="795"/>
        <end position="807"/>
    </location>
</feature>
<comment type="catalytic activity">
    <reaction evidence="1">
        <text>a 2'-deoxyribonucleoside 5'-phosphate + H2O = a 2'-deoxyribonucleoside + phosphate</text>
        <dbReference type="Rhea" id="RHEA:36167"/>
        <dbReference type="ChEBI" id="CHEBI:15377"/>
        <dbReference type="ChEBI" id="CHEBI:18274"/>
        <dbReference type="ChEBI" id="CHEBI:43474"/>
        <dbReference type="ChEBI" id="CHEBI:65317"/>
        <dbReference type="EC" id="3.1.3.89"/>
    </reaction>
</comment>
<feature type="compositionally biased region" description="Basic and acidic residues" evidence="14">
    <location>
        <begin position="879"/>
        <end position="890"/>
    </location>
</feature>
<evidence type="ECO:0000259" key="15">
    <source>
        <dbReference type="SMART" id="SM00471"/>
    </source>
</evidence>
<evidence type="ECO:0000256" key="8">
    <source>
        <dbReference type="ARBA" id="ARBA00012964"/>
    </source>
</evidence>
<keyword evidence="13" id="KW-0175">Coiled coil</keyword>
<gene>
    <name evidence="16" type="ORF">BCV70DRAFT_196844</name>
</gene>
<feature type="region of interest" description="Disordered" evidence="14">
    <location>
        <begin position="397"/>
        <end position="473"/>
    </location>
</feature>
<protein>
    <recommendedName>
        <fullName evidence="8">5'-deoxynucleotidase</fullName>
        <ecNumber evidence="8">3.1.3.89</ecNumber>
    </recommendedName>
</protein>
<feature type="compositionally biased region" description="Basic residues" evidence="14">
    <location>
        <begin position="1109"/>
        <end position="1118"/>
    </location>
</feature>
<feature type="region of interest" description="Disordered" evidence="14">
    <location>
        <begin position="132"/>
        <end position="164"/>
    </location>
</feature>
<feature type="compositionally biased region" description="Low complexity" evidence="14">
    <location>
        <begin position="1343"/>
        <end position="1365"/>
    </location>
</feature>
<evidence type="ECO:0000256" key="7">
    <source>
        <dbReference type="ARBA" id="ARBA00011738"/>
    </source>
</evidence>
<dbReference type="GO" id="GO:0009159">
    <property type="term" value="P:deoxyribonucleoside monophosphate catabolic process"/>
    <property type="evidence" value="ECO:0007669"/>
    <property type="project" value="UniProtKB-ARBA"/>
</dbReference>
<feature type="region of interest" description="Disordered" evidence="14">
    <location>
        <begin position="212"/>
        <end position="302"/>
    </location>
</feature>
<keyword evidence="9" id="KW-0479">Metal-binding</keyword>
<dbReference type="GO" id="GO:0002953">
    <property type="term" value="F:5'-deoxynucleotidase activity"/>
    <property type="evidence" value="ECO:0007669"/>
    <property type="project" value="UniProtKB-EC"/>
</dbReference>
<keyword evidence="12" id="KW-0170">Cobalt</keyword>
<dbReference type="EMBL" id="KZ819188">
    <property type="protein sequence ID" value="PWZ02603.1"/>
    <property type="molecule type" value="Genomic_DNA"/>
</dbReference>
<evidence type="ECO:0000256" key="9">
    <source>
        <dbReference type="ARBA" id="ARBA00022723"/>
    </source>
</evidence>
<keyword evidence="11" id="KW-0460">Magnesium</keyword>
<evidence type="ECO:0000313" key="16">
    <source>
        <dbReference type="EMBL" id="PWZ02603.1"/>
    </source>
</evidence>
<evidence type="ECO:0000256" key="4">
    <source>
        <dbReference type="ARBA" id="ARBA00001946"/>
    </source>
</evidence>
<feature type="compositionally biased region" description="Acidic residues" evidence="14">
    <location>
        <begin position="830"/>
        <end position="865"/>
    </location>
</feature>
<dbReference type="EC" id="3.1.3.89" evidence="8"/>
<sequence length="1679" mass="177727">MPTGTTASDSGPVPIATALASPSPIPVTEWSCPCLNVRLSLASDQQQEGPQGDEPGRAWLATLASDNAITVQYPSLTSRENITLEGDDTIRTSGNFSNNVVCAKCLNCNTVVYAASKPAPLGPNRAVGFATATTSAESGRDSVPRHAKSPVRDPSANAPRLSERSISRSVEPLVRPLDRKVWILPDTLNPQQASAVSTSEAFSPAFNILVHRRTDPPSLDRNASDEPYSPTTEASRRDATPTRSTAAGTRQTSFSALPATGMTYALPPVPQHLITTPPQSPSIGSGAGGAPKTPLSSATTPVSVSVPASSGLLGTSGLFHPLATQLDLVAVEKLKDLRSKAEAEVFELVRQKRREMEMLEKRIKQEADVLLEVTRAPKTARKGLDSGITASMIGRALRNQQQPQSPTTGQRARGATIATSTATAQATGLGAALRNADRDSRLRSGTNASASAAGRRDSLHDLDSDLPPSAFERRPTYAAPVLNTSESGTVITSHVGSGTAGGAGTTSSTSMATSLGGLSASFAMRGRDLPPQLQDWSEKRRLRERYPQGDHSALPSAANSNVTSAANSNVDSGDETLLQRGLRLSHSQHHQQRTRESSVNTEDDAEMEQRGRARRPSNPRPSAASATPTEPASGRESEQGYVPPSVLQVREEATARGRSGRPISGAFNPPAALSASLLTKKPAIVSVDDGRNDDEDTPSVGGKLVSPQSVAEPSAQVTLRPRDPPPANTEPLKPATRASVTGIEATAGASGKNATSTPNGSVSAAASRGQPSRKASEKKVAFAEAEDRVDHEVVSDEYEEGDDEEGGDNSHSRPAPVVRSRAAPANLVDESADAVFEIDEEANVDDDDGDGDNAEIDRDADDLTGDDQHRIEMSQSEMRTGESGRLRGQGDDALPGIDDDDRAGGKTSGRVGRSGRSPLGGHGAHSGSLSDDFRSGCSDDDEDKVPPGFGAASFSALAASQSAMNDFASTYASARADDSGFDPASLRMDGRVVVPPPSADRDLGAETESFVVGSLRNSNRRLSVQLPSGIASAGSRDVAHADPAETGDQGRTGPPLVAGSSSGKHQRSSSRTRIANMSKEDADTEMRLAGLLAPNAPSHRSLWSPKDAKARRASKSKYRLNEEDDQKWDAWKRKTASAGDQGSSASPGSSGFSDVVTTQDGRSNPMAVAPPTQYIAAGSGIGPRPMRESTMIDPDYAGSMAALSSFDRNIAARNASSRAGLDIGKRTWGYGSFKDDTSGFETEPKTSLPYKEKMMVPSLRKALRRSMFETEQSRVKLETIPDAEDASTSAGAASQLDTRAPAAVSGASEATAIPTGNDPARKTAQSADRSTKGALPGSVITKGFAMPGAGAAPTATASGSAQSASVDPAKTTAGFAVLGSKSQSTVPASAAPPAISGVPPMLKDTAVSTSLPGSGTATPTSIGRRSPRPPYVPPPPPSSTKTILQPDPSQAPKALELFQVPADKSFRLYEEGEGEETDEGWLKVLQFLHRAERLKTNKRTGWLHHRVPDPESIADHMYRMALLTILCPAEGDVNLGKCMQLAVVHDLAEAEVGDLTPLDGVDKKEKMRREKEAIEYFVHDLLGSSPAGLRIEELWEEYEARETKESKLVKDLDRFELCLQAVEYEREHGINDLHGFFLGSLTHITHPRIRKWAQLLAKERQQLWNERGYDFEQRLPSDE</sequence>
<feature type="compositionally biased region" description="Polar residues" evidence="14">
    <location>
        <begin position="241"/>
        <end position="255"/>
    </location>
</feature>
<feature type="compositionally biased region" description="Polar residues" evidence="14">
    <location>
        <begin position="1286"/>
        <end position="1297"/>
    </location>
</feature>
<feature type="region of interest" description="Disordered" evidence="14">
    <location>
        <begin position="1407"/>
        <end position="1444"/>
    </location>
</feature>
<dbReference type="GO" id="GO:0005737">
    <property type="term" value="C:cytoplasm"/>
    <property type="evidence" value="ECO:0007669"/>
    <property type="project" value="TreeGrafter"/>
</dbReference>
<feature type="compositionally biased region" description="Basic and acidic residues" evidence="14">
    <location>
        <begin position="774"/>
        <end position="794"/>
    </location>
</feature>
<feature type="compositionally biased region" description="Low complexity" evidence="14">
    <location>
        <begin position="1136"/>
        <end position="1153"/>
    </location>
</feature>
<comment type="cofactor">
    <cofactor evidence="2">
        <name>Mn(2+)</name>
        <dbReference type="ChEBI" id="CHEBI:29035"/>
    </cofactor>
</comment>
<dbReference type="STRING" id="1882483.A0A317XXT1"/>
<feature type="compositionally biased region" description="Basic and acidic residues" evidence="14">
    <location>
        <begin position="1270"/>
        <end position="1279"/>
    </location>
</feature>
<feature type="region of interest" description="Disordered" evidence="14">
    <location>
        <begin position="1016"/>
        <end position="1192"/>
    </location>
</feature>
<organism evidence="16 17">
    <name type="scientific">Testicularia cyperi</name>
    <dbReference type="NCBI Taxonomy" id="1882483"/>
    <lineage>
        <taxon>Eukaryota</taxon>
        <taxon>Fungi</taxon>
        <taxon>Dikarya</taxon>
        <taxon>Basidiomycota</taxon>
        <taxon>Ustilaginomycotina</taxon>
        <taxon>Ustilaginomycetes</taxon>
        <taxon>Ustilaginales</taxon>
        <taxon>Anthracoideaceae</taxon>
        <taxon>Testicularia</taxon>
    </lineage>
</organism>
<dbReference type="Pfam" id="PF13023">
    <property type="entry name" value="HD_3"/>
    <property type="match status" value="1"/>
</dbReference>
<feature type="region of interest" description="Disordered" evidence="14">
    <location>
        <begin position="544"/>
        <end position="670"/>
    </location>
</feature>
<evidence type="ECO:0000256" key="5">
    <source>
        <dbReference type="ARBA" id="ARBA00004074"/>
    </source>
</evidence>
<dbReference type="GO" id="GO:0046872">
    <property type="term" value="F:metal ion binding"/>
    <property type="evidence" value="ECO:0007669"/>
    <property type="project" value="UniProtKB-KW"/>
</dbReference>
<dbReference type="Proteomes" id="UP000246740">
    <property type="component" value="Unassembled WGS sequence"/>
</dbReference>
<dbReference type="PANTHER" id="PTHR11845">
    <property type="entry name" value="5'-DEOXYNUCLEOTIDASE HDDC2"/>
    <property type="match status" value="1"/>
</dbReference>
<dbReference type="InterPro" id="IPR006674">
    <property type="entry name" value="HD_domain"/>
</dbReference>
<evidence type="ECO:0000256" key="12">
    <source>
        <dbReference type="ARBA" id="ARBA00023285"/>
    </source>
</evidence>
<evidence type="ECO:0000256" key="10">
    <source>
        <dbReference type="ARBA" id="ARBA00022801"/>
    </source>
</evidence>
<feature type="compositionally biased region" description="Polar residues" evidence="14">
    <location>
        <begin position="752"/>
        <end position="764"/>
    </location>
</feature>
<feature type="compositionally biased region" description="Basic and acidic residues" evidence="14">
    <location>
        <begin position="454"/>
        <end position="463"/>
    </location>
</feature>
<evidence type="ECO:0000313" key="17">
    <source>
        <dbReference type="Proteomes" id="UP000246740"/>
    </source>
</evidence>
<comment type="subunit">
    <text evidence="7">Homodimer.</text>
</comment>
<keyword evidence="10" id="KW-0378">Hydrolase</keyword>
<evidence type="ECO:0000256" key="11">
    <source>
        <dbReference type="ARBA" id="ARBA00022842"/>
    </source>
</evidence>
<feature type="compositionally biased region" description="Polar residues" evidence="14">
    <location>
        <begin position="1407"/>
        <end position="1423"/>
    </location>
</feature>
<feature type="compositionally biased region" description="Low complexity" evidence="14">
    <location>
        <begin position="812"/>
        <end position="825"/>
    </location>
</feature>
<evidence type="ECO:0000256" key="14">
    <source>
        <dbReference type="SAM" id="MobiDB-lite"/>
    </source>
</evidence>
<evidence type="ECO:0000256" key="2">
    <source>
        <dbReference type="ARBA" id="ARBA00001936"/>
    </source>
</evidence>
<feature type="compositionally biased region" description="Low complexity" evidence="14">
    <location>
        <begin position="290"/>
        <end position="302"/>
    </location>
</feature>
<dbReference type="PANTHER" id="PTHR11845:SF13">
    <property type="entry name" value="5'-DEOXYNUCLEOTIDASE HDDC2"/>
    <property type="match status" value="1"/>
</dbReference>
<comment type="cofactor">
    <cofactor evidence="3">
        <name>Co(2+)</name>
        <dbReference type="ChEBI" id="CHEBI:48828"/>
    </cofactor>
</comment>
<feature type="region of interest" description="Disordered" evidence="14">
    <location>
        <begin position="982"/>
        <end position="1004"/>
    </location>
</feature>
<comment type="cofactor">
    <cofactor evidence="4">
        <name>Mg(2+)</name>
        <dbReference type="ChEBI" id="CHEBI:18420"/>
    </cofactor>
</comment>
<dbReference type="OrthoDB" id="10254258at2759"/>
<feature type="domain" description="HD/PDEase" evidence="15">
    <location>
        <begin position="1509"/>
        <end position="1627"/>
    </location>
</feature>
<feature type="compositionally biased region" description="Polar residues" evidence="14">
    <location>
        <begin position="398"/>
        <end position="410"/>
    </location>
</feature>
<feature type="region of interest" description="Disordered" evidence="14">
    <location>
        <begin position="684"/>
        <end position="946"/>
    </location>
</feature>
<dbReference type="InterPro" id="IPR003607">
    <property type="entry name" value="HD/PDEase_dom"/>
</dbReference>
<feature type="coiled-coil region" evidence="13">
    <location>
        <begin position="331"/>
        <end position="369"/>
    </location>
</feature>
<evidence type="ECO:0000256" key="13">
    <source>
        <dbReference type="SAM" id="Coils"/>
    </source>
</evidence>
<dbReference type="SUPFAM" id="SSF109604">
    <property type="entry name" value="HD-domain/PDEase-like"/>
    <property type="match status" value="1"/>
</dbReference>
<proteinExistence type="inferred from homology"/>
<dbReference type="SMART" id="SM00471">
    <property type="entry name" value="HDc"/>
    <property type="match status" value="1"/>
</dbReference>
<comment type="similarity">
    <text evidence="6">Belongs to the HDDC2 family.</text>
</comment>
<feature type="region of interest" description="Disordered" evidence="14">
    <location>
        <begin position="1270"/>
        <end position="1367"/>
    </location>
</feature>
<evidence type="ECO:0000256" key="1">
    <source>
        <dbReference type="ARBA" id="ARBA00001638"/>
    </source>
</evidence>
<feature type="compositionally biased region" description="Low complexity" evidence="14">
    <location>
        <begin position="620"/>
        <end position="632"/>
    </location>
</feature>
<dbReference type="InterPro" id="IPR039356">
    <property type="entry name" value="YfbR/HDDC2"/>
</dbReference>